<gene>
    <name evidence="2" type="ORF">AWW66_11025</name>
</gene>
<evidence type="ECO:0000259" key="1">
    <source>
        <dbReference type="PROSITE" id="PS50943"/>
    </source>
</evidence>
<accession>A0A136PUE3</accession>
<feature type="domain" description="HTH cro/C1-type" evidence="1">
    <location>
        <begin position="1"/>
        <end position="61"/>
    </location>
</feature>
<keyword evidence="3" id="KW-1185">Reference proteome</keyword>
<dbReference type="GO" id="GO:0003677">
    <property type="term" value="F:DNA binding"/>
    <property type="evidence" value="ECO:0007669"/>
    <property type="project" value="InterPro"/>
</dbReference>
<dbReference type="PROSITE" id="PS50943">
    <property type="entry name" value="HTH_CROC1"/>
    <property type="match status" value="1"/>
</dbReference>
<dbReference type="Gene3D" id="1.10.260.40">
    <property type="entry name" value="lambda repressor-like DNA-binding domains"/>
    <property type="match status" value="1"/>
</dbReference>
<sequence length="148" mass="16932">MRKAREVRGWTQERLRTYLRDASGIDLSSTAMARLEQGKRPIRLNEVAALTDLLDLSLTQYGGRSAQVSEQEYEELRARLTTMADQEYRLVDMLRRVDAEREALHRQVAEVRHARNQIAVTLAEYDRALRALAEAREAAADGQHQEAP</sequence>
<evidence type="ECO:0000313" key="3">
    <source>
        <dbReference type="Proteomes" id="UP000070620"/>
    </source>
</evidence>
<dbReference type="SUPFAM" id="SSF47413">
    <property type="entry name" value="lambda repressor-like DNA-binding domains"/>
    <property type="match status" value="1"/>
</dbReference>
<dbReference type="Proteomes" id="UP000070620">
    <property type="component" value="Unassembled WGS sequence"/>
</dbReference>
<dbReference type="EMBL" id="LRQV01000029">
    <property type="protein sequence ID" value="KXK61964.1"/>
    <property type="molecule type" value="Genomic_DNA"/>
</dbReference>
<dbReference type="InterPro" id="IPR001387">
    <property type="entry name" value="Cro/C1-type_HTH"/>
</dbReference>
<name>A0A136PUE3_9ACTN</name>
<organism evidence="2 3">
    <name type="scientific">Micromonospora rosaria</name>
    <dbReference type="NCBI Taxonomy" id="47874"/>
    <lineage>
        <taxon>Bacteria</taxon>
        <taxon>Bacillati</taxon>
        <taxon>Actinomycetota</taxon>
        <taxon>Actinomycetes</taxon>
        <taxon>Micromonosporales</taxon>
        <taxon>Micromonosporaceae</taxon>
        <taxon>Micromonospora</taxon>
    </lineage>
</organism>
<comment type="caution">
    <text evidence="2">The sequence shown here is derived from an EMBL/GenBank/DDBJ whole genome shotgun (WGS) entry which is preliminary data.</text>
</comment>
<dbReference type="AlphaFoldDB" id="A0A136PUE3"/>
<protein>
    <recommendedName>
        <fullName evidence="1">HTH cro/C1-type domain-containing protein</fullName>
    </recommendedName>
</protein>
<proteinExistence type="predicted"/>
<dbReference type="InterPro" id="IPR010982">
    <property type="entry name" value="Lambda_DNA-bd_dom_sf"/>
</dbReference>
<reference evidence="2 3" key="1">
    <citation type="submission" date="2016-01" db="EMBL/GenBank/DDBJ databases">
        <title>Whole genome sequence and analysis of Micromonospora rosaria DSM 803, which can produce antibacterial substance rosamicin.</title>
        <authorList>
            <person name="Yang H."/>
            <person name="He X."/>
            <person name="Zhu D."/>
        </authorList>
    </citation>
    <scope>NUCLEOTIDE SEQUENCE [LARGE SCALE GENOMIC DNA]</scope>
    <source>
        <strain evidence="2 3">DSM 803</strain>
    </source>
</reference>
<evidence type="ECO:0000313" key="2">
    <source>
        <dbReference type="EMBL" id="KXK61964.1"/>
    </source>
</evidence>